<feature type="compositionally biased region" description="Basic and acidic residues" evidence="2">
    <location>
        <begin position="922"/>
        <end position="937"/>
    </location>
</feature>
<feature type="domain" description="FHA" evidence="3">
    <location>
        <begin position="23"/>
        <end position="73"/>
    </location>
</feature>
<dbReference type="SMART" id="SM00240">
    <property type="entry name" value="FHA"/>
    <property type="match status" value="1"/>
</dbReference>
<dbReference type="InterPro" id="IPR051176">
    <property type="entry name" value="Cent_Immune-Sig_Mod"/>
</dbReference>
<dbReference type="Pfam" id="PF15308">
    <property type="entry name" value="CEP170_C"/>
    <property type="match status" value="1"/>
</dbReference>
<dbReference type="PROSITE" id="PS50006">
    <property type="entry name" value="FHA_DOMAIN"/>
    <property type="match status" value="1"/>
</dbReference>
<feature type="compositionally biased region" description="Basic and acidic residues" evidence="2">
    <location>
        <begin position="1232"/>
        <end position="1249"/>
    </location>
</feature>
<feature type="compositionally biased region" description="Low complexity" evidence="2">
    <location>
        <begin position="365"/>
        <end position="404"/>
    </location>
</feature>
<feature type="region of interest" description="Disordered" evidence="2">
    <location>
        <begin position="1564"/>
        <end position="1596"/>
    </location>
</feature>
<feature type="compositionally biased region" description="Basic and acidic residues" evidence="2">
    <location>
        <begin position="1083"/>
        <end position="1106"/>
    </location>
</feature>
<dbReference type="GeneID" id="116943324"/>
<dbReference type="InterPro" id="IPR008984">
    <property type="entry name" value="SMAD_FHA_dom_sf"/>
</dbReference>
<feature type="compositionally biased region" description="Low complexity" evidence="2">
    <location>
        <begin position="1123"/>
        <end position="1141"/>
    </location>
</feature>
<feature type="region of interest" description="Disordered" evidence="2">
    <location>
        <begin position="1083"/>
        <end position="1481"/>
    </location>
</feature>
<accession>A0AAJ7WVY9</accession>
<feature type="compositionally biased region" description="Low complexity" evidence="2">
    <location>
        <begin position="1429"/>
        <end position="1466"/>
    </location>
</feature>
<name>A0AAJ7WVY9_PETMA</name>
<feature type="compositionally biased region" description="Polar residues" evidence="2">
    <location>
        <begin position="1376"/>
        <end position="1385"/>
    </location>
</feature>
<dbReference type="PANTHER" id="PTHR15715:SF47">
    <property type="entry name" value="FHA DOMAIN-CONTAINING PROTEIN"/>
    <property type="match status" value="1"/>
</dbReference>
<reference evidence="5" key="1">
    <citation type="submission" date="2025-08" db="UniProtKB">
        <authorList>
            <consortium name="RefSeq"/>
        </authorList>
    </citation>
    <scope>IDENTIFICATION</scope>
    <source>
        <tissue evidence="5">Sperm</tissue>
    </source>
</reference>
<gene>
    <name evidence="5" type="primary">LOC116943324</name>
</gene>
<feature type="compositionally biased region" description="Basic and acidic residues" evidence="2">
    <location>
        <begin position="678"/>
        <end position="690"/>
    </location>
</feature>
<feature type="compositionally biased region" description="Low complexity" evidence="2">
    <location>
        <begin position="270"/>
        <end position="290"/>
    </location>
</feature>
<feature type="compositionally biased region" description="Low complexity" evidence="2">
    <location>
        <begin position="559"/>
        <end position="572"/>
    </location>
</feature>
<dbReference type="PANTHER" id="PTHR15715">
    <property type="entry name" value="CENTROSOMAL PROTEIN OF 170 KDA"/>
    <property type="match status" value="1"/>
</dbReference>
<feature type="compositionally biased region" description="Polar residues" evidence="2">
    <location>
        <begin position="736"/>
        <end position="745"/>
    </location>
</feature>
<feature type="compositionally biased region" description="Polar residues" evidence="2">
    <location>
        <begin position="1250"/>
        <end position="1260"/>
    </location>
</feature>
<dbReference type="RefSeq" id="XP_032812000.1">
    <property type="nucleotide sequence ID" value="XM_032956109.1"/>
</dbReference>
<feature type="compositionally biased region" description="Basic and acidic residues" evidence="2">
    <location>
        <begin position="656"/>
        <end position="669"/>
    </location>
</feature>
<proteinExistence type="inferred from homology"/>
<sequence length="1762" mass="189272">MSVTSWFLVAGSGTRHRLPKEMIFVGRDECELMLQSRSVDRQHAVVNYDPATDEHKVMDLGSLNGTFVNESRIPEHTYLILKLNDTIRFGYDPNLYTVEKIEHKVPEEALKHEKYSIQLQLGAQPAETRLADTSAVVSEPCKPHTQYQAVVKTHAPPDDKASAADPPNTPPLHKTPLYGQPSWWSQNEGQGLAHEEGDHSLARPDHGHTEPALALQPSDSFAVKEIRRLQEESNGKFSIPIQRDSREESVYSLRREPSYFEIPTKDFQQLQHQQQVLQQQQKQQQQQVAPPGKPPRPPVHEAPTRDVASSEADPTTQAVVQSHASFTIEFDSAKPGRVMIKDRAAKFAADTGLRQRPKPGPPSQPQQQQQQQQPAPTVAAAAAVATAPSPASASRSASSQVDAATATARNKVHDWLAQQEPIVSMIRKDLASDDVMSTKSDVPVHGKVLKGSKHRDGTRSDDEADAESDPKQPSDKTSPVADAPPGPKAFTIEFFDEDHPRKKRSSSFTHRDGVPFSSSSQPDRSSSPGLAARGARTTSKTLPHPLHQNQLPPAPPPQQQQQQQQQPQQQPQFFSRAGSHRAYSSMGRRSKVSLDFQQLKKEVTGGSGGSGGADRDNDTAGYSVDVRRGDATRANSGSRDDDDDDDVDDVQSGGNRGEDAGRGEEDNHSDAGTYTIESEIKNKEEEKARSMIDQVFGVSDPHEYPGAASPARPASRTPPPPPPTATERQVRKMLHSKSQSFSGEESLNFPGAGSQAVQASMSAGSPRWVSRWASLAATHATDQPEPPEVSRERSLPATTGDRDVSVATRALSHRPATDGDVSESAYTSSSVSLTSDVALSVSGVGRRHRTLPQAPERPSSKSPDLRRDFTTSDVVVLDKRDVPDGSKRARASAKGAVVNDARPSSHTQRADGAPSYGESPAESEHKYAGVKERERGDSAGSWTVSSIAPGSSADFDGAAEGPRAHTHNRTPSVGALPTGGGGEEPLGARLNASLARVKSRGRRSTPEPAPPGPQDEDDFAHEKHRPLQRKGSFTKERPSSEVPLSEIPQINGGPGPKGAKSPGAVSDTAYLLKDTEAALHSLEAKLHRGYQEDKARGRGRHGRADDPQGSNQTSPASLESDADTASSGTSASLVADSNSSSHGEQKPLHRRRSYSSLHREKAVVMGSASADPQAKVVATTAGDLKHKGRRSEPSYSKQLQKGIKAALLATGEGADDDDDEDLRLSRSGIAESYDRSHAKSSAGREDRSQRPSPGSSTTISKPRPTRASILRRARLGDASDNDAQAEVEASNKQQASTSKRPPSRLDILAQPRRRTGSFTARSTDAESLAASRSGGRASVASGSKSSTGAAGGGGVGAAVAPGAARSKSFREPKSAGSVSRSQSLSRGFDQGKPRSSSVNRGSAAGTRWRRCPTDYTSTSEEDSSSPKHATAAAPPRVRPSPTAVAAAAAAAAAASSRANRASSSAAGPSKRRSRLPDDDDYIRDWNNHSEEIARISQDLAKDLAILAREIHEVAGTEPNSVSSSSSAAGVAVSDGPPSPGSTIEAKEQLVQRIADEAINFRKVPPHSLADGQTTCGPEAPYRAEEGRMPDSASKRKTWTRDEMQLDNLILSSVAQLSQKIRSNTDRTATKMRILLRDEERNWPEIESRLNSDSEVPLLKTSNKDIASILRDLRTVERQLEVINAMIDPDNVLDRWCDKEQARKSAQGRSRVGSRRGSGGGLDASLCTEPDSVGSEAEYSIHFNKFHPSGEEDEGEEEGPCYV</sequence>
<feature type="region of interest" description="Disordered" evidence="2">
    <location>
        <begin position="352"/>
        <end position="407"/>
    </location>
</feature>
<organism evidence="4 5">
    <name type="scientific">Petromyzon marinus</name>
    <name type="common">Sea lamprey</name>
    <dbReference type="NCBI Taxonomy" id="7757"/>
    <lineage>
        <taxon>Eukaryota</taxon>
        <taxon>Metazoa</taxon>
        <taxon>Chordata</taxon>
        <taxon>Craniata</taxon>
        <taxon>Vertebrata</taxon>
        <taxon>Cyclostomata</taxon>
        <taxon>Hyperoartia</taxon>
        <taxon>Petromyzontiformes</taxon>
        <taxon>Petromyzontidae</taxon>
        <taxon>Petromyzon</taxon>
    </lineage>
</organism>
<evidence type="ECO:0000259" key="3">
    <source>
        <dbReference type="PROSITE" id="PS50006"/>
    </source>
</evidence>
<dbReference type="KEGG" id="pmrn:116943324"/>
<feature type="compositionally biased region" description="Low complexity" evidence="2">
    <location>
        <begin position="1357"/>
        <end position="1366"/>
    </location>
</feature>
<evidence type="ECO:0000256" key="1">
    <source>
        <dbReference type="ARBA" id="ARBA00010436"/>
    </source>
</evidence>
<dbReference type="Proteomes" id="UP001318040">
    <property type="component" value="Chromosome 17"/>
</dbReference>
<keyword evidence="4" id="KW-1185">Reference proteome</keyword>
<evidence type="ECO:0000256" key="2">
    <source>
        <dbReference type="SAM" id="MobiDB-lite"/>
    </source>
</evidence>
<feature type="compositionally biased region" description="Basic and acidic residues" evidence="2">
    <location>
        <begin position="193"/>
        <end position="209"/>
    </location>
</feature>
<feature type="region of interest" description="Disordered" evidence="2">
    <location>
        <begin position="1703"/>
        <end position="1730"/>
    </location>
</feature>
<feature type="compositionally biased region" description="Polar residues" evidence="2">
    <location>
        <begin position="1290"/>
        <end position="1300"/>
    </location>
</feature>
<comment type="similarity">
    <text evidence="1">Belongs to the CEP170 family.</text>
</comment>
<feature type="compositionally biased region" description="Polar residues" evidence="2">
    <location>
        <begin position="940"/>
        <end position="949"/>
    </location>
</feature>
<dbReference type="Pfam" id="PF00498">
    <property type="entry name" value="FHA"/>
    <property type="match status" value="1"/>
</dbReference>
<evidence type="ECO:0000313" key="5">
    <source>
        <dbReference type="RefSeq" id="XP_032812000.1"/>
    </source>
</evidence>
<feature type="compositionally biased region" description="Low complexity" evidence="2">
    <location>
        <begin position="515"/>
        <end position="528"/>
    </location>
</feature>
<feature type="compositionally biased region" description="Low complexity" evidence="2">
    <location>
        <begin position="1327"/>
        <end position="1348"/>
    </location>
</feature>
<dbReference type="SUPFAM" id="SSF49879">
    <property type="entry name" value="SMAD/FHA domain"/>
    <property type="match status" value="1"/>
</dbReference>
<protein>
    <submittedName>
        <fullName evidence="5">Centrosomal protein of 170 kDa-like isoform X1</fullName>
    </submittedName>
</protein>
<feature type="compositionally biased region" description="Low complexity" evidence="2">
    <location>
        <begin position="822"/>
        <end position="842"/>
    </location>
</feature>
<feature type="region of interest" description="Disordered" evidence="2">
    <location>
        <begin position="436"/>
        <end position="1066"/>
    </location>
</feature>
<feature type="region of interest" description="Disordered" evidence="2">
    <location>
        <begin position="270"/>
        <end position="319"/>
    </location>
</feature>
<dbReference type="InterPro" id="IPR000253">
    <property type="entry name" value="FHA_dom"/>
</dbReference>
<dbReference type="Gene3D" id="2.60.200.20">
    <property type="match status" value="1"/>
</dbReference>
<feature type="region of interest" description="Disordered" evidence="2">
    <location>
        <begin position="1515"/>
        <end position="1542"/>
    </location>
</feature>
<feature type="region of interest" description="Disordered" evidence="2">
    <location>
        <begin position="156"/>
        <end position="219"/>
    </location>
</feature>
<feature type="compositionally biased region" description="Acidic residues" evidence="2">
    <location>
        <begin position="640"/>
        <end position="649"/>
    </location>
</feature>
<feature type="compositionally biased region" description="Basic and acidic residues" evidence="2">
    <location>
        <begin position="863"/>
        <end position="887"/>
    </location>
</feature>
<feature type="compositionally biased region" description="Polar residues" evidence="2">
    <location>
        <begin position="1108"/>
        <end position="1117"/>
    </location>
</feature>
<evidence type="ECO:0000313" key="4">
    <source>
        <dbReference type="Proteomes" id="UP001318040"/>
    </source>
</evidence>
<feature type="compositionally biased region" description="Low complexity" evidence="2">
    <location>
        <begin position="1520"/>
        <end position="1533"/>
    </location>
</feature>
<feature type="compositionally biased region" description="Basic and acidic residues" evidence="2">
    <location>
        <begin position="788"/>
        <end position="804"/>
    </location>
</feature>
<dbReference type="InterPro" id="IPR029300">
    <property type="entry name" value="CEP170_C"/>
</dbReference>